<feature type="compositionally biased region" description="Pro residues" evidence="3">
    <location>
        <begin position="150"/>
        <end position="163"/>
    </location>
</feature>
<accession>A0ABN3ALJ3</accession>
<comment type="caution">
    <text evidence="4">The sequence shown here is derived from an EMBL/GenBank/DDBJ whole genome shotgun (WGS) entry which is preliminary data.</text>
</comment>
<feature type="compositionally biased region" description="Polar residues" evidence="3">
    <location>
        <begin position="113"/>
        <end position="127"/>
    </location>
</feature>
<reference evidence="4 5" key="1">
    <citation type="journal article" date="2019" name="Int. J. Syst. Evol. Microbiol.">
        <title>The Global Catalogue of Microorganisms (GCM) 10K type strain sequencing project: providing services to taxonomists for standard genome sequencing and annotation.</title>
        <authorList>
            <consortium name="The Broad Institute Genomics Platform"/>
            <consortium name="The Broad Institute Genome Sequencing Center for Infectious Disease"/>
            <person name="Wu L."/>
            <person name="Ma J."/>
        </authorList>
    </citation>
    <scope>NUCLEOTIDE SEQUENCE [LARGE SCALE GENOMIC DNA]</scope>
    <source>
        <strain evidence="4 5">JCM 16026</strain>
    </source>
</reference>
<dbReference type="PANTHER" id="PTHR34068:SF2">
    <property type="entry name" value="UPF0145 PROTEIN SCO3412"/>
    <property type="match status" value="1"/>
</dbReference>
<organism evidence="4 5">
    <name type="scientific">Agrococcus versicolor</name>
    <dbReference type="NCBI Taxonomy" id="501482"/>
    <lineage>
        <taxon>Bacteria</taxon>
        <taxon>Bacillati</taxon>
        <taxon>Actinomycetota</taxon>
        <taxon>Actinomycetes</taxon>
        <taxon>Micrococcales</taxon>
        <taxon>Microbacteriaceae</taxon>
        <taxon>Agrococcus</taxon>
    </lineage>
</organism>
<feature type="compositionally biased region" description="Low complexity" evidence="3">
    <location>
        <begin position="128"/>
        <end position="149"/>
    </location>
</feature>
<dbReference type="HAMAP" id="MF_00338">
    <property type="entry name" value="UPF0145"/>
    <property type="match status" value="1"/>
</dbReference>
<evidence type="ECO:0000256" key="3">
    <source>
        <dbReference type="SAM" id="MobiDB-lite"/>
    </source>
</evidence>
<proteinExistence type="inferred from homology"/>
<feature type="region of interest" description="Disordered" evidence="3">
    <location>
        <begin position="108"/>
        <end position="163"/>
    </location>
</feature>
<dbReference type="PANTHER" id="PTHR34068">
    <property type="entry name" value="UPF0145 PROTEIN YBJQ"/>
    <property type="match status" value="1"/>
</dbReference>
<name>A0ABN3ALJ3_9MICO</name>
<comment type="similarity">
    <text evidence="1 2">Belongs to the UPF0145 family.</text>
</comment>
<dbReference type="RefSeq" id="WP_344340511.1">
    <property type="nucleotide sequence ID" value="NZ_BAAAQT010000005.1"/>
</dbReference>
<evidence type="ECO:0000313" key="4">
    <source>
        <dbReference type="EMBL" id="GAA2171890.1"/>
    </source>
</evidence>
<evidence type="ECO:0000256" key="1">
    <source>
        <dbReference type="ARBA" id="ARBA00010751"/>
    </source>
</evidence>
<dbReference type="InterPro" id="IPR035439">
    <property type="entry name" value="UPF0145_dom_sf"/>
</dbReference>
<sequence length="163" mass="17408">MIIVTTNDLPGFRILAVHGEVMGLTVRSRDAATSWVAGWRAIGGGEIPEFTQMLIESRMQVMGRMVEEAQRRGANAIVAMRFDANEIAQAWTEICAYGTAVTVEPIADGPGATAQSRQLASQPVPTLQPQAPAQGYAPPQMVPPMRGEVPWPPPPGPGGPPQR</sequence>
<dbReference type="InterPro" id="IPR002765">
    <property type="entry name" value="UPF0145_YbjQ-like"/>
</dbReference>
<evidence type="ECO:0000256" key="2">
    <source>
        <dbReference type="HAMAP-Rule" id="MF_00338"/>
    </source>
</evidence>
<keyword evidence="5" id="KW-1185">Reference proteome</keyword>
<evidence type="ECO:0000313" key="5">
    <source>
        <dbReference type="Proteomes" id="UP001501599"/>
    </source>
</evidence>
<dbReference type="SUPFAM" id="SSF117782">
    <property type="entry name" value="YbjQ-like"/>
    <property type="match status" value="1"/>
</dbReference>
<dbReference type="Gene3D" id="3.30.110.70">
    <property type="entry name" value="Hypothetical protein apc22750. Chain B"/>
    <property type="match status" value="1"/>
</dbReference>
<dbReference type="Pfam" id="PF01906">
    <property type="entry name" value="YbjQ_1"/>
    <property type="match status" value="1"/>
</dbReference>
<dbReference type="EMBL" id="BAAAQT010000005">
    <property type="protein sequence ID" value="GAA2171890.1"/>
    <property type="molecule type" value="Genomic_DNA"/>
</dbReference>
<dbReference type="Proteomes" id="UP001501599">
    <property type="component" value="Unassembled WGS sequence"/>
</dbReference>
<gene>
    <name evidence="4" type="ORF">GCM10009846_07640</name>
</gene>
<protein>
    <recommendedName>
        <fullName evidence="2">UPF0145 protein GCM10009846_07640</fullName>
    </recommendedName>
</protein>